<proteinExistence type="predicted"/>
<accession>A0ABR7DVV7</accession>
<gene>
    <name evidence="1" type="ORF">H8S65_19915</name>
</gene>
<evidence type="ECO:0000313" key="2">
    <source>
        <dbReference type="Proteomes" id="UP000651475"/>
    </source>
</evidence>
<dbReference type="Proteomes" id="UP000651475">
    <property type="component" value="Unassembled WGS sequence"/>
</dbReference>
<name>A0ABR7DVV7_9BACT</name>
<dbReference type="RefSeq" id="WP_186931552.1">
    <property type="nucleotide sequence ID" value="NZ_JACOOJ010000062.1"/>
</dbReference>
<comment type="caution">
    <text evidence="1">The sequence shown here is derived from an EMBL/GenBank/DDBJ whole genome shotgun (WGS) entry which is preliminary data.</text>
</comment>
<organism evidence="1 2">
    <name type="scientific">Parabacteroides hominis</name>
    <dbReference type="NCBI Taxonomy" id="2763057"/>
    <lineage>
        <taxon>Bacteria</taxon>
        <taxon>Pseudomonadati</taxon>
        <taxon>Bacteroidota</taxon>
        <taxon>Bacteroidia</taxon>
        <taxon>Bacteroidales</taxon>
        <taxon>Tannerellaceae</taxon>
        <taxon>Parabacteroides</taxon>
    </lineage>
</organism>
<keyword evidence="2" id="KW-1185">Reference proteome</keyword>
<protein>
    <submittedName>
        <fullName evidence="1">Uncharacterized protein</fullName>
    </submittedName>
</protein>
<sequence length="219" mass="24870">MKKIMFDDRFGLTKAVLEGKKTMTRRNASIQPPYKKSEIAFPVFAGDGEGSPLWLAYCWVNKDNPDEHTKWIKPRYNKEGEIIAIAQSYKDLGYDPDSLERDHKDLGIKGFMKDSAGWNNKMFVSAASCKHHIRLTNVKIQRLQDISDEDCLKEGIYKLCSANGNGGIAYSFLGASSNKHIGLYPSPREAFAVLIDKISGKGIWDRNPWVWVYEFELAK</sequence>
<dbReference type="EMBL" id="JACOOJ010000062">
    <property type="protein sequence ID" value="MBC5635007.1"/>
    <property type="molecule type" value="Genomic_DNA"/>
</dbReference>
<evidence type="ECO:0000313" key="1">
    <source>
        <dbReference type="EMBL" id="MBC5635007.1"/>
    </source>
</evidence>
<reference evidence="1 2" key="1">
    <citation type="submission" date="2020-08" db="EMBL/GenBank/DDBJ databases">
        <title>Genome public.</title>
        <authorList>
            <person name="Liu C."/>
            <person name="Sun Q."/>
        </authorList>
    </citation>
    <scope>NUCLEOTIDE SEQUENCE [LARGE SCALE GENOMIC DNA]</scope>
    <source>
        <strain evidence="1 2">NSJ-79</strain>
    </source>
</reference>